<dbReference type="PANTHER" id="PTHR13696">
    <property type="entry name" value="P-LOOP CONTAINING NUCLEOSIDE TRIPHOSPHATE HYDROLASE"/>
    <property type="match status" value="1"/>
</dbReference>
<reference evidence="1 2" key="1">
    <citation type="submission" date="2020-08" db="EMBL/GenBank/DDBJ databases">
        <title>Genomic Encyclopedia of Type Strains, Phase IV (KMG-IV): sequencing the most valuable type-strain genomes for metagenomic binning, comparative biology and taxonomic classification.</title>
        <authorList>
            <person name="Goeker M."/>
        </authorList>
    </citation>
    <scope>NUCLEOTIDE SEQUENCE [LARGE SCALE GENOMIC DNA]</scope>
    <source>
        <strain evidence="1 2">DSM 103733</strain>
    </source>
</reference>
<organism evidence="1 2">
    <name type="scientific">Silvibacterium bohemicum</name>
    <dbReference type="NCBI Taxonomy" id="1577686"/>
    <lineage>
        <taxon>Bacteria</taxon>
        <taxon>Pseudomonadati</taxon>
        <taxon>Acidobacteriota</taxon>
        <taxon>Terriglobia</taxon>
        <taxon>Terriglobales</taxon>
        <taxon>Acidobacteriaceae</taxon>
        <taxon>Silvibacterium</taxon>
    </lineage>
</organism>
<protein>
    <submittedName>
        <fullName evidence="1">Chromosome partitioning protein</fullName>
    </submittedName>
</protein>
<evidence type="ECO:0000313" key="2">
    <source>
        <dbReference type="Proteomes" id="UP000538666"/>
    </source>
</evidence>
<dbReference type="CDD" id="cd02042">
    <property type="entry name" value="ParAB_family"/>
    <property type="match status" value="1"/>
</dbReference>
<dbReference type="OrthoDB" id="113462at2"/>
<name>A0A841K4G1_9BACT</name>
<proteinExistence type="predicted"/>
<dbReference type="InterPro" id="IPR009744">
    <property type="entry name" value="VirC1"/>
</dbReference>
<dbReference type="InterPro" id="IPR050678">
    <property type="entry name" value="DNA_Partitioning_ATPase"/>
</dbReference>
<dbReference type="PIRSF" id="PIRSF009320">
    <property type="entry name" value="Nuc_binding_HP_1000"/>
    <property type="match status" value="1"/>
</dbReference>
<dbReference type="PANTHER" id="PTHR13696:SF96">
    <property type="entry name" value="COBQ_COBB_MIND_PARA NUCLEOTIDE BINDING DOMAIN-CONTAINING PROTEIN"/>
    <property type="match status" value="1"/>
</dbReference>
<dbReference type="Gene3D" id="3.40.50.300">
    <property type="entry name" value="P-loop containing nucleotide triphosphate hydrolases"/>
    <property type="match status" value="1"/>
</dbReference>
<dbReference type="Pfam" id="PF07015">
    <property type="entry name" value="VirC1"/>
    <property type="match status" value="1"/>
</dbReference>
<accession>A0A841K4G1</accession>
<gene>
    <name evidence="1" type="ORF">HNQ77_004810</name>
</gene>
<dbReference type="RefSeq" id="WP_050061301.1">
    <property type="nucleotide sequence ID" value="NZ_JACHEK010000011.1"/>
</dbReference>
<comment type="caution">
    <text evidence="1">The sequence shown here is derived from an EMBL/GenBank/DDBJ whole genome shotgun (WGS) entry which is preliminary data.</text>
</comment>
<keyword evidence="2" id="KW-1185">Reference proteome</keyword>
<dbReference type="Proteomes" id="UP000538666">
    <property type="component" value="Unassembled WGS sequence"/>
</dbReference>
<dbReference type="InterPro" id="IPR027417">
    <property type="entry name" value="P-loop_NTPase"/>
</dbReference>
<evidence type="ECO:0000313" key="1">
    <source>
        <dbReference type="EMBL" id="MBB6146829.1"/>
    </source>
</evidence>
<dbReference type="EMBL" id="JACHEK010000011">
    <property type="protein sequence ID" value="MBB6146829.1"/>
    <property type="molecule type" value="Genomic_DNA"/>
</dbReference>
<dbReference type="AlphaFoldDB" id="A0A841K4G1"/>
<dbReference type="SUPFAM" id="SSF52540">
    <property type="entry name" value="P-loop containing nucleoside triphosphate hydrolases"/>
    <property type="match status" value="1"/>
</dbReference>
<sequence>MPTIAFVSPKGGVGKTTSAFLFATAIAEIYDVTVIDADPNHPIQTWATGGNTPSRLTIISGVDEDTIIERIEDAAAQTPFVIVDLEGTASKTVIYAISQADFVVIPTQGSQLDANEASRAIRVVLQSEKMTGKPKPYAVLLTRTSASIRTRGLAHIQNGLIDAGIPVLETELNERDAFKAVFSFRQTLDGLNPAEVPNIDKAKINVLKFVEEVFARLAAEEGGRKEDQKSSAVAGAA</sequence>